<evidence type="ECO:0000256" key="1">
    <source>
        <dbReference type="SAM" id="Phobius"/>
    </source>
</evidence>
<dbReference type="OrthoDB" id="9451547at2759"/>
<proteinExistence type="predicted"/>
<organism evidence="2 3">
    <name type="scientific">Pholiota conissans</name>
    <dbReference type="NCBI Taxonomy" id="109636"/>
    <lineage>
        <taxon>Eukaryota</taxon>
        <taxon>Fungi</taxon>
        <taxon>Dikarya</taxon>
        <taxon>Basidiomycota</taxon>
        <taxon>Agaricomycotina</taxon>
        <taxon>Agaricomycetes</taxon>
        <taxon>Agaricomycetidae</taxon>
        <taxon>Agaricales</taxon>
        <taxon>Agaricineae</taxon>
        <taxon>Strophariaceae</taxon>
        <taxon>Pholiota</taxon>
    </lineage>
</organism>
<evidence type="ECO:0000313" key="2">
    <source>
        <dbReference type="EMBL" id="KAF9473629.1"/>
    </source>
</evidence>
<evidence type="ECO:0000313" key="3">
    <source>
        <dbReference type="Proteomes" id="UP000807469"/>
    </source>
</evidence>
<dbReference type="PANTHER" id="PTHR35043">
    <property type="entry name" value="TRANSCRIPTION FACTOR DOMAIN-CONTAINING PROTEIN"/>
    <property type="match status" value="1"/>
</dbReference>
<accession>A0A9P5YQJ4</accession>
<keyword evidence="1" id="KW-0472">Membrane</keyword>
<protein>
    <submittedName>
        <fullName evidence="2">Uncharacterized protein</fullName>
    </submittedName>
</protein>
<dbReference type="AlphaFoldDB" id="A0A9P5YQJ4"/>
<comment type="caution">
    <text evidence="2">The sequence shown here is derived from an EMBL/GenBank/DDBJ whole genome shotgun (WGS) entry which is preliminary data.</text>
</comment>
<dbReference type="Proteomes" id="UP000807469">
    <property type="component" value="Unassembled WGS sequence"/>
</dbReference>
<reference evidence="2" key="1">
    <citation type="submission" date="2020-11" db="EMBL/GenBank/DDBJ databases">
        <authorList>
            <consortium name="DOE Joint Genome Institute"/>
            <person name="Ahrendt S."/>
            <person name="Riley R."/>
            <person name="Andreopoulos W."/>
            <person name="Labutti K."/>
            <person name="Pangilinan J."/>
            <person name="Ruiz-Duenas F.J."/>
            <person name="Barrasa J.M."/>
            <person name="Sanchez-Garcia M."/>
            <person name="Camarero S."/>
            <person name="Miyauchi S."/>
            <person name="Serrano A."/>
            <person name="Linde D."/>
            <person name="Babiker R."/>
            <person name="Drula E."/>
            <person name="Ayuso-Fernandez I."/>
            <person name="Pacheco R."/>
            <person name="Padilla G."/>
            <person name="Ferreira P."/>
            <person name="Barriuso J."/>
            <person name="Kellner H."/>
            <person name="Castanera R."/>
            <person name="Alfaro M."/>
            <person name="Ramirez L."/>
            <person name="Pisabarro A.G."/>
            <person name="Kuo A."/>
            <person name="Tritt A."/>
            <person name="Lipzen A."/>
            <person name="He G."/>
            <person name="Yan M."/>
            <person name="Ng V."/>
            <person name="Cullen D."/>
            <person name="Martin F."/>
            <person name="Rosso M.-N."/>
            <person name="Henrissat B."/>
            <person name="Hibbett D."/>
            <person name="Martinez A.T."/>
            <person name="Grigoriev I.V."/>
        </authorList>
    </citation>
    <scope>NUCLEOTIDE SEQUENCE</scope>
    <source>
        <strain evidence="2">CIRM-BRFM 674</strain>
    </source>
</reference>
<dbReference type="EMBL" id="MU155428">
    <property type="protein sequence ID" value="KAF9473629.1"/>
    <property type="molecule type" value="Genomic_DNA"/>
</dbReference>
<dbReference type="PANTHER" id="PTHR35043:SF7">
    <property type="entry name" value="TRANSCRIPTION FACTOR DOMAIN-CONTAINING PROTEIN"/>
    <property type="match status" value="1"/>
</dbReference>
<keyword evidence="3" id="KW-1185">Reference proteome</keyword>
<name>A0A9P5YQJ4_9AGAR</name>
<feature type="transmembrane region" description="Helical" evidence="1">
    <location>
        <begin position="43"/>
        <end position="59"/>
    </location>
</feature>
<keyword evidence="1" id="KW-0812">Transmembrane</keyword>
<feature type="non-terminal residue" evidence="2">
    <location>
        <position position="1"/>
    </location>
</feature>
<sequence length="72" mass="8351">RSVQDIVVSCFTTIIACTWTAIHPNIPGPTDCWWTRFKRQVTITIYALLTPELITLWALKQRRGANLIMNEY</sequence>
<feature type="non-terminal residue" evidence="2">
    <location>
        <position position="72"/>
    </location>
</feature>
<keyword evidence="1" id="KW-1133">Transmembrane helix</keyword>
<gene>
    <name evidence="2" type="ORF">BDN70DRAFT_784445</name>
</gene>